<gene>
    <name evidence="5" type="ORF">BJL86_3308</name>
</gene>
<dbReference type="FunFam" id="3.40.50.300:FF:000134">
    <property type="entry name" value="Iron-enterobactin ABC transporter ATP-binding protein"/>
    <property type="match status" value="1"/>
</dbReference>
<evidence type="ECO:0000256" key="3">
    <source>
        <dbReference type="ARBA" id="ARBA00022840"/>
    </source>
</evidence>
<dbReference type="PROSITE" id="PS00211">
    <property type="entry name" value="ABC_TRANSPORTER_1"/>
    <property type="match status" value="1"/>
</dbReference>
<proteinExistence type="predicted"/>
<feature type="domain" description="ABC transporter" evidence="4">
    <location>
        <begin position="2"/>
        <end position="234"/>
    </location>
</feature>
<keyword evidence="3 5" id="KW-0067">ATP-binding</keyword>
<dbReference type="InterPro" id="IPR003593">
    <property type="entry name" value="AAA+_ATPase"/>
</dbReference>
<evidence type="ECO:0000256" key="2">
    <source>
        <dbReference type="ARBA" id="ARBA00022741"/>
    </source>
</evidence>
<evidence type="ECO:0000259" key="4">
    <source>
        <dbReference type="PROSITE" id="PS50893"/>
    </source>
</evidence>
<dbReference type="STRING" id="499555.BJL86_3308"/>
<dbReference type="InterPro" id="IPR027417">
    <property type="entry name" value="P-loop_NTPase"/>
</dbReference>
<dbReference type="PANTHER" id="PTHR42794">
    <property type="entry name" value="HEMIN IMPORT ATP-BINDING PROTEIN HMUV"/>
    <property type="match status" value="1"/>
</dbReference>
<keyword evidence="6" id="KW-1185">Reference proteome</keyword>
<dbReference type="SUPFAM" id="SSF52540">
    <property type="entry name" value="P-loop containing nucleoside triphosphate hydrolases"/>
    <property type="match status" value="1"/>
</dbReference>
<dbReference type="Gene3D" id="3.40.50.300">
    <property type="entry name" value="P-loop containing nucleotide triphosphate hydrolases"/>
    <property type="match status" value="1"/>
</dbReference>
<dbReference type="SMART" id="SM00382">
    <property type="entry name" value="AAA"/>
    <property type="match status" value="1"/>
</dbReference>
<dbReference type="OrthoDB" id="3579586at2"/>
<dbReference type="EMBL" id="CP015961">
    <property type="protein sequence ID" value="ANI94067.1"/>
    <property type="molecule type" value="Genomic_DNA"/>
</dbReference>
<reference evidence="5 6" key="1">
    <citation type="submission" date="2016-06" db="EMBL/GenBank/DDBJ databases">
        <title>Complete genome sequence of a saline-alkali tolerant type strain Dietzia timorensis ID05-A0528T.</title>
        <authorList>
            <person name="Wu X."/>
        </authorList>
    </citation>
    <scope>NUCLEOTIDE SEQUENCE [LARGE SCALE GENOMIC DNA]</scope>
    <source>
        <strain evidence="5 6">ID05-A0528</strain>
    </source>
</reference>
<dbReference type="Proteomes" id="UP000186104">
    <property type="component" value="Chromosome"/>
</dbReference>
<dbReference type="RefSeq" id="WP_067470840.1">
    <property type="nucleotide sequence ID" value="NZ_CP015961.1"/>
</dbReference>
<evidence type="ECO:0000313" key="5">
    <source>
        <dbReference type="EMBL" id="ANI94067.1"/>
    </source>
</evidence>
<dbReference type="GO" id="GO:0005524">
    <property type="term" value="F:ATP binding"/>
    <property type="evidence" value="ECO:0007669"/>
    <property type="project" value="UniProtKB-KW"/>
</dbReference>
<accession>A0A173LRA0</accession>
<dbReference type="Pfam" id="PF00005">
    <property type="entry name" value="ABC_tran"/>
    <property type="match status" value="1"/>
</dbReference>
<dbReference type="InterPro" id="IPR017871">
    <property type="entry name" value="ABC_transporter-like_CS"/>
</dbReference>
<dbReference type="PANTHER" id="PTHR42794:SF2">
    <property type="entry name" value="ABC TRANSPORTER ATP-BINDING PROTEIN"/>
    <property type="match status" value="1"/>
</dbReference>
<sequence>MIRGSRVGVARGHVRAVNGVSIDIADGRTLGIVGPNGSGKTSLLRALAGTLPVSGGSVALDNRGIDSYSDRERARRIALVVQEEPGDLPLTVADSVALGRFPQQGFAAQLTSADAAIITATLRRVDMLDFARRRMDTLSGGERQRALIARALAQEATHILLDEPTNHLDIRHAHEVLGLVASLDVAAGIVLHDLNLAAQFCDEIAVMSEGAILASGAPDQVLTPEILEPVYGVRVRRADIDGAITLAFRSDPARSAPGVR</sequence>
<evidence type="ECO:0000256" key="1">
    <source>
        <dbReference type="ARBA" id="ARBA00022448"/>
    </source>
</evidence>
<evidence type="ECO:0000313" key="6">
    <source>
        <dbReference type="Proteomes" id="UP000186104"/>
    </source>
</evidence>
<dbReference type="PROSITE" id="PS50893">
    <property type="entry name" value="ABC_TRANSPORTER_2"/>
    <property type="match status" value="1"/>
</dbReference>
<name>A0A173LRA0_9ACTN</name>
<dbReference type="AlphaFoldDB" id="A0A173LRA0"/>
<dbReference type="CDD" id="cd03214">
    <property type="entry name" value="ABC_Iron-Siderophores_B12_Hemin"/>
    <property type="match status" value="1"/>
</dbReference>
<keyword evidence="2" id="KW-0547">Nucleotide-binding</keyword>
<organism evidence="5 6">
    <name type="scientific">Dietzia timorensis</name>
    <dbReference type="NCBI Taxonomy" id="499555"/>
    <lineage>
        <taxon>Bacteria</taxon>
        <taxon>Bacillati</taxon>
        <taxon>Actinomycetota</taxon>
        <taxon>Actinomycetes</taxon>
        <taxon>Mycobacteriales</taxon>
        <taxon>Dietziaceae</taxon>
        <taxon>Dietzia</taxon>
    </lineage>
</organism>
<dbReference type="KEGG" id="dtm:BJL86_3308"/>
<protein>
    <submittedName>
        <fullName evidence="5">Ferric enterobactin transport ATP-binding protein FepC</fullName>
    </submittedName>
</protein>
<dbReference type="GO" id="GO:0016887">
    <property type="term" value="F:ATP hydrolysis activity"/>
    <property type="evidence" value="ECO:0007669"/>
    <property type="project" value="InterPro"/>
</dbReference>
<keyword evidence="1" id="KW-0813">Transport</keyword>
<dbReference type="InterPro" id="IPR003439">
    <property type="entry name" value="ABC_transporter-like_ATP-bd"/>
</dbReference>